<organism evidence="2 3">
    <name type="scientific">Eschrichtius robustus</name>
    <name type="common">California gray whale</name>
    <name type="synonym">Eschrichtius gibbosus</name>
    <dbReference type="NCBI Taxonomy" id="9764"/>
    <lineage>
        <taxon>Eukaryota</taxon>
        <taxon>Metazoa</taxon>
        <taxon>Chordata</taxon>
        <taxon>Craniata</taxon>
        <taxon>Vertebrata</taxon>
        <taxon>Euteleostomi</taxon>
        <taxon>Mammalia</taxon>
        <taxon>Eutheria</taxon>
        <taxon>Laurasiatheria</taxon>
        <taxon>Artiodactyla</taxon>
        <taxon>Whippomorpha</taxon>
        <taxon>Cetacea</taxon>
        <taxon>Mysticeti</taxon>
        <taxon>Eschrichtiidae</taxon>
        <taxon>Eschrichtius</taxon>
    </lineage>
</organism>
<accession>A0AB34HQH2</accession>
<dbReference type="AlphaFoldDB" id="A0AB34HQH2"/>
<feature type="region of interest" description="Disordered" evidence="1">
    <location>
        <begin position="55"/>
        <end position="76"/>
    </location>
</feature>
<sequence>MKSRKAGGRLVRFTTPASSPAPGLGQSLCKISGNGSIKLHLPAVRLNHILEEPRREARDYSEGAEHERQPYAPPAAVRAHFRRKSAWPTAARDDVTAPPEVWGRALDARIRCSWR</sequence>
<proteinExistence type="predicted"/>
<feature type="region of interest" description="Disordered" evidence="1">
    <location>
        <begin position="1"/>
        <end position="24"/>
    </location>
</feature>
<keyword evidence="3" id="KW-1185">Reference proteome</keyword>
<feature type="compositionally biased region" description="Basic and acidic residues" evidence="1">
    <location>
        <begin position="55"/>
        <end position="69"/>
    </location>
</feature>
<name>A0AB34HQH2_ESCRO</name>
<gene>
    <name evidence="2" type="ORF">J1605_019408</name>
</gene>
<comment type="caution">
    <text evidence="2">The sequence shown here is derived from an EMBL/GenBank/DDBJ whole genome shotgun (WGS) entry which is preliminary data.</text>
</comment>
<dbReference type="Proteomes" id="UP001159641">
    <property type="component" value="Unassembled WGS sequence"/>
</dbReference>
<dbReference type="EMBL" id="JAIQCJ010001014">
    <property type="protein sequence ID" value="KAJ8793357.1"/>
    <property type="molecule type" value="Genomic_DNA"/>
</dbReference>
<evidence type="ECO:0000313" key="2">
    <source>
        <dbReference type="EMBL" id="KAJ8793357.1"/>
    </source>
</evidence>
<evidence type="ECO:0000313" key="3">
    <source>
        <dbReference type="Proteomes" id="UP001159641"/>
    </source>
</evidence>
<protein>
    <submittedName>
        <fullName evidence="2">Uncharacterized protein</fullName>
    </submittedName>
</protein>
<evidence type="ECO:0000256" key="1">
    <source>
        <dbReference type="SAM" id="MobiDB-lite"/>
    </source>
</evidence>
<reference evidence="2 3" key="1">
    <citation type="submission" date="2022-11" db="EMBL/GenBank/DDBJ databases">
        <title>Whole genome sequence of Eschrichtius robustus ER-17-0199.</title>
        <authorList>
            <person name="Bruniche-Olsen A."/>
            <person name="Black A.N."/>
            <person name="Fields C.J."/>
            <person name="Walden K."/>
            <person name="Dewoody J.A."/>
        </authorList>
    </citation>
    <scope>NUCLEOTIDE SEQUENCE [LARGE SCALE GENOMIC DNA]</scope>
    <source>
        <strain evidence="2">ER-17-0199</strain>
        <tissue evidence="2">Blubber</tissue>
    </source>
</reference>